<feature type="region of interest" description="Disordered" evidence="1">
    <location>
        <begin position="107"/>
        <end position="141"/>
    </location>
</feature>
<reference evidence="3" key="1">
    <citation type="submission" date="2022-11" db="EMBL/GenBank/DDBJ databases">
        <authorList>
            <person name="Hyden B.L."/>
            <person name="Feng K."/>
            <person name="Yates T."/>
            <person name="Jawdy S."/>
            <person name="Smart L.B."/>
            <person name="Muchero W."/>
        </authorList>
    </citation>
    <scope>NUCLEOTIDE SEQUENCE</scope>
    <source>
        <tissue evidence="3">Shoot tip</tissue>
    </source>
</reference>
<dbReference type="Proteomes" id="UP001151529">
    <property type="component" value="Chromosome 16"/>
</dbReference>
<evidence type="ECO:0000256" key="1">
    <source>
        <dbReference type="SAM" id="MobiDB-lite"/>
    </source>
</evidence>
<evidence type="ECO:0000313" key="4">
    <source>
        <dbReference type="Proteomes" id="UP001151529"/>
    </source>
</evidence>
<dbReference type="PANTHER" id="PTHR44119:SF1">
    <property type="entry name" value="MAGNESIUM-CHELATASE SUBUNIT CHLH, CHLOROPLASTIC"/>
    <property type="match status" value="1"/>
</dbReference>
<evidence type="ECO:0000259" key="2">
    <source>
        <dbReference type="Pfam" id="PF02514"/>
    </source>
</evidence>
<proteinExistence type="predicted"/>
<dbReference type="InterPro" id="IPR003672">
    <property type="entry name" value="CobN/Mg_chltase"/>
</dbReference>
<gene>
    <name evidence="3" type="ORF">OIU85_000430</name>
</gene>
<evidence type="ECO:0000313" key="3">
    <source>
        <dbReference type="EMBL" id="KAJ6749796.1"/>
    </source>
</evidence>
<dbReference type="OrthoDB" id="1678756at2759"/>
<protein>
    <recommendedName>
        <fullName evidence="2">CobN/magnesium chelatase domain-containing protein</fullName>
    </recommendedName>
</protein>
<dbReference type="EMBL" id="JAPFFL010000001">
    <property type="protein sequence ID" value="KAJ6749796.1"/>
    <property type="molecule type" value="Genomic_DNA"/>
</dbReference>
<accession>A0A9Q0VK92</accession>
<feature type="domain" description="CobN/magnesium chelatase" evidence="2">
    <location>
        <begin position="130"/>
        <end position="188"/>
    </location>
</feature>
<feature type="compositionally biased region" description="Basic and acidic residues" evidence="1">
    <location>
        <begin position="107"/>
        <end position="118"/>
    </location>
</feature>
<sequence length="210" mass="23864">MGLQLISPSWRKFSKLKQFFILAHMVRLNHAREAANNPSEATIAKRRSYANTISYLTPPAENAGLYKGLKQLSELISSYQSLKDTGRGPQIRDLVVGKVHSKIMEKPKGVANWKEHSRSRPTSHSDSSSNAEYRNTTTANAQVRTLAETVRLDAPTRLLNPKWYEGMMSSGYEGVREIEKRRIHLGSWFRPSWKPMDVGTGKLHRRTSRS</sequence>
<dbReference type="AlphaFoldDB" id="A0A9Q0VK92"/>
<dbReference type="PANTHER" id="PTHR44119">
    <property type="entry name" value="MAGNESIUM-CHELATASE SUBUNIT CHLH, CHLOROPLASTIC"/>
    <property type="match status" value="1"/>
</dbReference>
<feature type="compositionally biased region" description="Low complexity" evidence="1">
    <location>
        <begin position="120"/>
        <end position="129"/>
    </location>
</feature>
<keyword evidence="4" id="KW-1185">Reference proteome</keyword>
<dbReference type="Pfam" id="PF02514">
    <property type="entry name" value="CobN-Mg_chel"/>
    <property type="match status" value="2"/>
</dbReference>
<organism evidence="3 4">
    <name type="scientific">Salix viminalis</name>
    <name type="common">Common osier</name>
    <name type="synonym">Basket willow</name>
    <dbReference type="NCBI Taxonomy" id="40686"/>
    <lineage>
        <taxon>Eukaryota</taxon>
        <taxon>Viridiplantae</taxon>
        <taxon>Streptophyta</taxon>
        <taxon>Embryophyta</taxon>
        <taxon>Tracheophyta</taxon>
        <taxon>Spermatophyta</taxon>
        <taxon>Magnoliopsida</taxon>
        <taxon>eudicotyledons</taxon>
        <taxon>Gunneridae</taxon>
        <taxon>Pentapetalae</taxon>
        <taxon>rosids</taxon>
        <taxon>fabids</taxon>
        <taxon>Malpighiales</taxon>
        <taxon>Salicaceae</taxon>
        <taxon>Saliceae</taxon>
        <taxon>Salix</taxon>
    </lineage>
</organism>
<comment type="caution">
    <text evidence="3">The sequence shown here is derived from an EMBL/GenBank/DDBJ whole genome shotgun (WGS) entry which is preliminary data.</text>
</comment>
<dbReference type="GO" id="GO:0009507">
    <property type="term" value="C:chloroplast"/>
    <property type="evidence" value="ECO:0007669"/>
    <property type="project" value="TreeGrafter"/>
</dbReference>
<feature type="domain" description="CobN/magnesium chelatase" evidence="2">
    <location>
        <begin position="35"/>
        <end position="109"/>
    </location>
</feature>
<reference evidence="3" key="2">
    <citation type="journal article" date="2023" name="Int. J. Mol. Sci.">
        <title>De Novo Assembly and Annotation of 11 Diverse Shrub Willow (Salix) Genomes Reveals Novel Gene Organization in Sex-Linked Regions.</title>
        <authorList>
            <person name="Hyden B."/>
            <person name="Feng K."/>
            <person name="Yates T.B."/>
            <person name="Jawdy S."/>
            <person name="Cereghino C."/>
            <person name="Smart L.B."/>
            <person name="Muchero W."/>
        </authorList>
    </citation>
    <scope>NUCLEOTIDE SEQUENCE [LARGE SCALE GENOMIC DNA]</scope>
    <source>
        <tissue evidence="3">Shoot tip</tissue>
    </source>
</reference>
<feature type="compositionally biased region" description="Polar residues" evidence="1">
    <location>
        <begin position="130"/>
        <end position="141"/>
    </location>
</feature>
<name>A0A9Q0VK92_SALVM</name>